<proteinExistence type="predicted"/>
<reference evidence="1" key="1">
    <citation type="submission" date="2020-05" db="EMBL/GenBank/DDBJ databases">
        <authorList>
            <person name="Chiriac C."/>
            <person name="Salcher M."/>
            <person name="Ghai R."/>
            <person name="Kavagutti S V."/>
        </authorList>
    </citation>
    <scope>NUCLEOTIDE SEQUENCE</scope>
</reference>
<accession>A0A6J7Q5X5</accession>
<protein>
    <submittedName>
        <fullName evidence="1">Unannotated protein</fullName>
    </submittedName>
</protein>
<organism evidence="1">
    <name type="scientific">freshwater metagenome</name>
    <dbReference type="NCBI Taxonomy" id="449393"/>
    <lineage>
        <taxon>unclassified sequences</taxon>
        <taxon>metagenomes</taxon>
        <taxon>ecological metagenomes</taxon>
    </lineage>
</organism>
<gene>
    <name evidence="1" type="ORF">UFOPK4071_00827</name>
</gene>
<name>A0A6J7Q5X5_9ZZZZ</name>
<evidence type="ECO:0000313" key="1">
    <source>
        <dbReference type="EMBL" id="CAB5013160.1"/>
    </source>
</evidence>
<sequence>MRLRSESKGSSAARGALIRSDATSIPASCAATRRAVSVGSPIVVTSPSSVTRRSASLQRAPAVSASRAVGCCPVMSSRSPRTCLCPEPSSTVTVMRFWVSVPVLSEQITVTEPRVSTAGSLRTRALRLSIRCEPIARVSVTTAGRPSGITATAALIAVSMRSPQDSPPMRPMMMRITATTSPAAANCFPTRSRRSCSGV</sequence>
<dbReference type="EMBL" id="CAFBPF010000094">
    <property type="protein sequence ID" value="CAB5013160.1"/>
    <property type="molecule type" value="Genomic_DNA"/>
</dbReference>
<dbReference type="AlphaFoldDB" id="A0A6J7Q5X5"/>